<evidence type="ECO:0000313" key="4">
    <source>
        <dbReference type="EMBL" id="RSU07221.1"/>
    </source>
</evidence>
<dbReference type="AlphaFoldDB" id="A0A430AH35"/>
<protein>
    <recommendedName>
        <fullName evidence="6">Bacterial Ig domain-containing protein</fullName>
    </recommendedName>
</protein>
<feature type="signal peptide" evidence="1">
    <location>
        <begin position="1"/>
        <end position="26"/>
    </location>
</feature>
<feature type="domain" description="Bacterial Ig" evidence="2">
    <location>
        <begin position="202"/>
        <end position="281"/>
    </location>
</feature>
<dbReference type="Gene3D" id="2.60.40.10">
    <property type="entry name" value="Immunoglobulins"/>
    <property type="match status" value="5"/>
</dbReference>
<name>A0A430AH35_9ENTE</name>
<organism evidence="4 5">
    <name type="scientific">Vagococcus entomophilus</name>
    <dbReference type="NCBI Taxonomy" id="1160095"/>
    <lineage>
        <taxon>Bacteria</taxon>
        <taxon>Bacillati</taxon>
        <taxon>Bacillota</taxon>
        <taxon>Bacilli</taxon>
        <taxon>Lactobacillales</taxon>
        <taxon>Enterococcaceae</taxon>
        <taxon>Vagococcus</taxon>
    </lineage>
</organism>
<feature type="domain" description="FNG" evidence="3">
    <location>
        <begin position="50"/>
        <end position="194"/>
    </location>
</feature>
<dbReference type="RefSeq" id="WP_126824969.1">
    <property type="nucleotide sequence ID" value="NZ_JBHLWU010000002.1"/>
</dbReference>
<keyword evidence="1" id="KW-0732">Signal</keyword>
<reference evidence="4 5" key="1">
    <citation type="submission" date="2017-05" db="EMBL/GenBank/DDBJ databases">
        <title>Vagococcus spp. assemblies.</title>
        <authorList>
            <person name="Gulvik C.A."/>
        </authorList>
    </citation>
    <scope>NUCLEOTIDE SEQUENCE [LARGE SCALE GENOMIC DNA]</scope>
    <source>
        <strain evidence="4 5">DSM 24756</strain>
    </source>
</reference>
<proteinExistence type="predicted"/>
<feature type="domain" description="Bacterial Ig" evidence="2">
    <location>
        <begin position="452"/>
        <end position="530"/>
    </location>
</feature>
<comment type="caution">
    <text evidence="4">The sequence shown here is derived from an EMBL/GenBank/DDBJ whole genome shotgun (WGS) entry which is preliminary data.</text>
</comment>
<dbReference type="OrthoDB" id="2339378at2"/>
<feature type="domain" description="Bacterial Ig" evidence="2">
    <location>
        <begin position="533"/>
        <end position="617"/>
    </location>
</feature>
<feature type="domain" description="Bacterial Ig" evidence="2">
    <location>
        <begin position="289"/>
        <end position="361"/>
    </location>
</feature>
<dbReference type="NCBIfam" id="NF033510">
    <property type="entry name" value="Ca_tandemer"/>
    <property type="match status" value="3"/>
</dbReference>
<keyword evidence="5" id="KW-1185">Reference proteome</keyword>
<dbReference type="InterPro" id="IPR057034">
    <property type="entry name" value="FNG"/>
</dbReference>
<feature type="domain" description="Bacterial Ig" evidence="2">
    <location>
        <begin position="366"/>
        <end position="445"/>
    </location>
</feature>
<dbReference type="Pfam" id="PF24424">
    <property type="entry name" value="FNG"/>
    <property type="match status" value="1"/>
</dbReference>
<sequence>MNKKKIIITSLVLGLGIYGHSMQSFAAEHISDSPLMIQSKQQTRALAPADYDPSIGWEVENYTSNMGIDVSNIFLQAGQRPNTGIHYATVNFGNIGNSTFTAKRVFKLKAGKTYKMKFLYGTRTHMKGASGYVDFNGKKYIATSNPVIDGVHEETIVVQKDRDYVIRMQFDSPKRSGVFLMVGYDANDSNGGMDVSNTEPKPVVEVPEADTHNIKGTGQSGHTVKVFDSVNNQIGSTVVDSFGNFAIQTTRPLLWKEKLTLVQYDVVNNYASDAVTKVVEDTIAPVISVENIEYNRQVLTGKTEPNTKVIIEKDGKKIQELTSNRNGDFTQTMKDLKFKDKVTVYALDRANNKSEVKIAQVIDTIAPELPSLNKIMNTDKVLTGKTTEPNLKITVSIGSQTFTGVSDAEGNFTINLARTYVVGTKIFAYASDEAGNKSPTANISVASNEPTKAPVVNKVGDSDLHITGTAEARAKVMITLGADKYSVITGADGKYVMNLNNKYKAGTKGVASAVGLSGIASVEVNFTVVDNTAPEAPVIHDVTTKDTSISGEAEAGATVKIIVEDISTGSYHGYSGVADSNGNYQIEMGRTYLLNSQIEAVATDAAGNESQTANAKVVNSPLTIGLAEDEKITSQDNILNLEASRENCEVTVTFVTGASNTDVYKGKTDGEGKVVFEFPGSNGIIKTYPAGTKFMYTIEDKTTGEKATGESVVMPRTPTLADGGYFLVSGMNEIAGYADSKATVYLKIQNQDGKDSVEMSVNADENGKFVFQLPRPTKVGDVVTVYQSINGVESDSQDFSLIILTNGKW</sequence>
<feature type="chain" id="PRO_5019088063" description="Bacterial Ig domain-containing protein" evidence="1">
    <location>
        <begin position="27"/>
        <end position="809"/>
    </location>
</feature>
<evidence type="ECO:0000313" key="5">
    <source>
        <dbReference type="Proteomes" id="UP000288669"/>
    </source>
</evidence>
<dbReference type="Pfam" id="PF17936">
    <property type="entry name" value="Big_6"/>
    <property type="match status" value="5"/>
</dbReference>
<dbReference type="InterPro" id="IPR013783">
    <property type="entry name" value="Ig-like_fold"/>
</dbReference>
<gene>
    <name evidence="4" type="ORF">CBF30_08180</name>
</gene>
<evidence type="ECO:0008006" key="6">
    <source>
        <dbReference type="Google" id="ProtNLM"/>
    </source>
</evidence>
<accession>A0A430AH35</accession>
<evidence type="ECO:0000259" key="3">
    <source>
        <dbReference type="Pfam" id="PF24424"/>
    </source>
</evidence>
<dbReference type="EMBL" id="NGJZ01000002">
    <property type="protein sequence ID" value="RSU07221.1"/>
    <property type="molecule type" value="Genomic_DNA"/>
</dbReference>
<dbReference type="Proteomes" id="UP000288669">
    <property type="component" value="Unassembled WGS sequence"/>
</dbReference>
<evidence type="ECO:0000256" key="1">
    <source>
        <dbReference type="SAM" id="SignalP"/>
    </source>
</evidence>
<evidence type="ECO:0000259" key="2">
    <source>
        <dbReference type="Pfam" id="PF17936"/>
    </source>
</evidence>
<dbReference type="InterPro" id="IPR041498">
    <property type="entry name" value="Big_6"/>
</dbReference>